<dbReference type="Pfam" id="PF20501">
    <property type="entry name" value="MbhE"/>
    <property type="match status" value="1"/>
</dbReference>
<keyword evidence="4 7" id="KW-0812">Transmembrane</keyword>
<organism evidence="11">
    <name type="scientific">uncultured Thiotrichaceae bacterium</name>
    <dbReference type="NCBI Taxonomy" id="298394"/>
    <lineage>
        <taxon>Bacteria</taxon>
        <taxon>Pseudomonadati</taxon>
        <taxon>Pseudomonadota</taxon>
        <taxon>Gammaproteobacteria</taxon>
        <taxon>Thiotrichales</taxon>
        <taxon>Thiotrichaceae</taxon>
        <taxon>environmental samples</taxon>
    </lineage>
</organism>
<feature type="transmembrane region" description="Helical" evidence="7">
    <location>
        <begin position="234"/>
        <end position="254"/>
    </location>
</feature>
<feature type="domain" description="MrpA C-terminal/MbhD" evidence="9">
    <location>
        <begin position="2"/>
        <end position="55"/>
    </location>
</feature>
<dbReference type="InterPro" id="IPR025383">
    <property type="entry name" value="MrpA_C/MbhD"/>
</dbReference>
<evidence type="ECO:0000259" key="9">
    <source>
        <dbReference type="Pfam" id="PF13244"/>
    </source>
</evidence>
<feature type="transmembrane region" description="Helical" evidence="7">
    <location>
        <begin position="205"/>
        <end position="222"/>
    </location>
</feature>
<dbReference type="InterPro" id="IPR007182">
    <property type="entry name" value="MnhB"/>
</dbReference>
<feature type="transmembrane region" description="Helical" evidence="7">
    <location>
        <begin position="274"/>
        <end position="300"/>
    </location>
</feature>
<evidence type="ECO:0000256" key="7">
    <source>
        <dbReference type="SAM" id="Phobius"/>
    </source>
</evidence>
<dbReference type="PANTHER" id="PTHR33932:SF4">
    <property type="entry name" value="NA(+)_H(+) ANTIPORTER SUBUNIT B"/>
    <property type="match status" value="1"/>
</dbReference>
<feature type="transmembrane region" description="Helical" evidence="7">
    <location>
        <begin position="9"/>
        <end position="30"/>
    </location>
</feature>
<evidence type="ECO:0000256" key="2">
    <source>
        <dbReference type="ARBA" id="ARBA00009425"/>
    </source>
</evidence>
<feature type="domain" description="MrpA C-terminal/MbhE" evidence="10">
    <location>
        <begin position="97"/>
        <end position="152"/>
    </location>
</feature>
<dbReference type="Pfam" id="PF13244">
    <property type="entry name" value="MbhD"/>
    <property type="match status" value="1"/>
</dbReference>
<evidence type="ECO:0000256" key="6">
    <source>
        <dbReference type="ARBA" id="ARBA00023136"/>
    </source>
</evidence>
<dbReference type="NCBIfam" id="NF009162">
    <property type="entry name" value="PRK12508.1"/>
    <property type="match status" value="1"/>
</dbReference>
<protein>
    <submittedName>
        <fullName evidence="11">PH adaptation potassium efflux system protein B1 sodium- potassium/hydrogen antiporter subunit B1</fullName>
    </submittedName>
</protein>
<evidence type="ECO:0000313" key="11">
    <source>
        <dbReference type="EMBL" id="CAA6803497.1"/>
    </source>
</evidence>
<feature type="transmembrane region" description="Helical" evidence="7">
    <location>
        <begin position="36"/>
        <end position="58"/>
    </location>
</feature>
<dbReference type="Pfam" id="PF04039">
    <property type="entry name" value="MnhB"/>
    <property type="match status" value="1"/>
</dbReference>
<feature type="transmembrane region" description="Helical" evidence="7">
    <location>
        <begin position="135"/>
        <end position="154"/>
    </location>
</feature>
<dbReference type="GO" id="GO:0005886">
    <property type="term" value="C:plasma membrane"/>
    <property type="evidence" value="ECO:0007669"/>
    <property type="project" value="UniProtKB-SubCell"/>
</dbReference>
<feature type="transmembrane region" description="Helical" evidence="7">
    <location>
        <begin position="175"/>
        <end position="193"/>
    </location>
</feature>
<keyword evidence="3" id="KW-1003">Cell membrane</keyword>
<dbReference type="NCBIfam" id="NF009159">
    <property type="entry name" value="PRK12504.1"/>
    <property type="match status" value="1"/>
</dbReference>
<keyword evidence="5 7" id="KW-1133">Transmembrane helix</keyword>
<dbReference type="NCBIfam" id="NF009161">
    <property type="entry name" value="PRK12507.1"/>
    <property type="match status" value="1"/>
</dbReference>
<proteinExistence type="inferred from homology"/>
<comment type="similarity">
    <text evidence="2">Belongs to the CPA3 antiporters (TC 2.A.63) subunit B family.</text>
</comment>
<evidence type="ECO:0000256" key="1">
    <source>
        <dbReference type="ARBA" id="ARBA00004651"/>
    </source>
</evidence>
<sequence>MTIIRLRSLFAVVMLFSIYSLLTASLFMVLDAVDVAFTEAAVGAGISTMLMLGTLMITGYREKRPAHSPILPLIVVVLTGAVLVWGTLDMPHFGSPDQPVHQHVAPRYIDDSPKEVGIPNMVTSVLASYRGYDTMGETIVVFAALIGVLSLIGIKKYTNKEPGRTEKPPESILQVAAKLLIPFILLFALYVQFHGDFGPGGGFQAGVIFAAGIILYALTFSLKDAMHLAPPKVVKVIAAFGVLLYGGTGIVSMLKGGTFLNYSVLAHDPIHGQHYGILLVELGVGLTVASVMMLIFYAFVSRGEAD</sequence>
<keyword evidence="6 7" id="KW-0472">Membrane</keyword>
<reference evidence="11" key="1">
    <citation type="submission" date="2020-01" db="EMBL/GenBank/DDBJ databases">
        <authorList>
            <person name="Meier V. D."/>
            <person name="Meier V D."/>
        </authorList>
    </citation>
    <scope>NUCLEOTIDE SEQUENCE</scope>
    <source>
        <strain evidence="11">HLG_WM_MAG_07</strain>
    </source>
</reference>
<dbReference type="PANTHER" id="PTHR33932">
    <property type="entry name" value="NA(+)/H(+) ANTIPORTER SUBUNIT B"/>
    <property type="match status" value="1"/>
</dbReference>
<feature type="domain" description="Na+/H+ antiporter MnhB subunit-related protein" evidence="8">
    <location>
        <begin position="172"/>
        <end position="293"/>
    </location>
</feature>
<evidence type="ECO:0000256" key="3">
    <source>
        <dbReference type="ARBA" id="ARBA00022475"/>
    </source>
</evidence>
<gene>
    <name evidence="11" type="ORF">HELGO_WM11233</name>
</gene>
<feature type="transmembrane region" description="Helical" evidence="7">
    <location>
        <begin position="70"/>
        <end position="88"/>
    </location>
</feature>
<evidence type="ECO:0000256" key="4">
    <source>
        <dbReference type="ARBA" id="ARBA00022692"/>
    </source>
</evidence>
<evidence type="ECO:0000259" key="10">
    <source>
        <dbReference type="Pfam" id="PF20501"/>
    </source>
</evidence>
<name>A0A6S6SDR3_9GAMM</name>
<evidence type="ECO:0000256" key="5">
    <source>
        <dbReference type="ARBA" id="ARBA00022989"/>
    </source>
</evidence>
<accession>A0A6S6SDR3</accession>
<dbReference type="InterPro" id="IPR050622">
    <property type="entry name" value="CPA3_antiporter_subunitB"/>
</dbReference>
<evidence type="ECO:0000259" key="8">
    <source>
        <dbReference type="Pfam" id="PF04039"/>
    </source>
</evidence>
<comment type="subcellular location">
    <subcellularLocation>
        <location evidence="1">Cell membrane</location>
        <topology evidence="1">Multi-pass membrane protein</topology>
    </subcellularLocation>
</comment>
<dbReference type="InterPro" id="IPR046806">
    <property type="entry name" value="MrpA_C/MbhE"/>
</dbReference>
<dbReference type="AlphaFoldDB" id="A0A6S6SDR3"/>
<dbReference type="EMBL" id="CACVAY010000015">
    <property type="protein sequence ID" value="CAA6803497.1"/>
    <property type="molecule type" value="Genomic_DNA"/>
</dbReference>